<dbReference type="EMBL" id="GL379837">
    <property type="protein sequence ID" value="EGT52570.1"/>
    <property type="molecule type" value="Genomic_DNA"/>
</dbReference>
<evidence type="ECO:0000256" key="1">
    <source>
        <dbReference type="SAM" id="SignalP"/>
    </source>
</evidence>
<keyword evidence="3" id="KW-1185">Reference proteome</keyword>
<keyword evidence="1" id="KW-0732">Signal</keyword>
<sequence>MRLLIPLLVAVGVAASSKIKLDGNATDSDPQAVSVAYQQIMAISMAVCKGDKSQFNKLVSKAIENPKQAKSMMKSWSSLEPFIQWARNERADEIVASAEFTLNKKNITGRFIFEKKSNNWVLTDLPPILLSDPKKQKDRFATKNN</sequence>
<evidence type="ECO:0008006" key="4">
    <source>
        <dbReference type="Google" id="ProtNLM"/>
    </source>
</evidence>
<dbReference type="InParanoid" id="G0N4G3"/>
<gene>
    <name evidence="2" type="ORF">CAEBREN_10199</name>
</gene>
<accession>G0N4G3</accession>
<proteinExistence type="predicted"/>
<dbReference type="AlphaFoldDB" id="G0N4G3"/>
<feature type="signal peptide" evidence="1">
    <location>
        <begin position="1"/>
        <end position="15"/>
    </location>
</feature>
<reference evidence="3" key="1">
    <citation type="submission" date="2011-07" db="EMBL/GenBank/DDBJ databases">
        <authorList>
            <consortium name="Caenorhabditis brenneri Sequencing and Analysis Consortium"/>
            <person name="Wilson R.K."/>
        </authorList>
    </citation>
    <scope>NUCLEOTIDE SEQUENCE [LARGE SCALE GENOMIC DNA]</scope>
    <source>
        <strain evidence="3">PB2801</strain>
    </source>
</reference>
<dbReference type="HOGENOM" id="CLU_1788539_0_0_1"/>
<organism evidence="3">
    <name type="scientific">Caenorhabditis brenneri</name>
    <name type="common">Nematode worm</name>
    <dbReference type="NCBI Taxonomy" id="135651"/>
    <lineage>
        <taxon>Eukaryota</taxon>
        <taxon>Metazoa</taxon>
        <taxon>Ecdysozoa</taxon>
        <taxon>Nematoda</taxon>
        <taxon>Chromadorea</taxon>
        <taxon>Rhabditida</taxon>
        <taxon>Rhabditina</taxon>
        <taxon>Rhabditomorpha</taxon>
        <taxon>Rhabditoidea</taxon>
        <taxon>Rhabditidae</taxon>
        <taxon>Peloderinae</taxon>
        <taxon>Caenorhabditis</taxon>
    </lineage>
</organism>
<evidence type="ECO:0000313" key="3">
    <source>
        <dbReference type="Proteomes" id="UP000008068"/>
    </source>
</evidence>
<protein>
    <recommendedName>
        <fullName evidence="4">DUF4878 domain-containing protein</fullName>
    </recommendedName>
</protein>
<dbReference type="Proteomes" id="UP000008068">
    <property type="component" value="Unassembled WGS sequence"/>
</dbReference>
<evidence type="ECO:0000313" key="2">
    <source>
        <dbReference type="EMBL" id="EGT52570.1"/>
    </source>
</evidence>
<name>G0N4G3_CAEBE</name>
<feature type="chain" id="PRO_5012858894" description="DUF4878 domain-containing protein" evidence="1">
    <location>
        <begin position="16"/>
        <end position="145"/>
    </location>
</feature>